<gene>
    <name evidence="6" type="ORF">E6K71_03230</name>
</gene>
<accession>A0A538SFC5</accession>
<dbReference type="Pfam" id="PF00501">
    <property type="entry name" value="AMP-binding"/>
    <property type="match status" value="1"/>
</dbReference>
<dbReference type="GO" id="GO:0008756">
    <property type="term" value="F:o-succinylbenzoate-CoA ligase activity"/>
    <property type="evidence" value="ECO:0007669"/>
    <property type="project" value="UniProtKB-EC"/>
</dbReference>
<organism evidence="6 7">
    <name type="scientific">Eiseniibacteriota bacterium</name>
    <dbReference type="NCBI Taxonomy" id="2212470"/>
    <lineage>
        <taxon>Bacteria</taxon>
        <taxon>Candidatus Eiseniibacteriota</taxon>
    </lineage>
</organism>
<keyword evidence="2 6" id="KW-0436">Ligase</keyword>
<dbReference type="EC" id="6.2.1.26" evidence="6"/>
<dbReference type="PANTHER" id="PTHR43201:SF5">
    <property type="entry name" value="MEDIUM-CHAIN ACYL-COA LIGASE ACSF2, MITOCHONDRIAL"/>
    <property type="match status" value="1"/>
</dbReference>
<dbReference type="AlphaFoldDB" id="A0A538SFC5"/>
<feature type="domain" description="AMP-dependent synthetase/ligase" evidence="4">
    <location>
        <begin position="29"/>
        <end position="358"/>
    </location>
</feature>
<dbReference type="Pfam" id="PF13193">
    <property type="entry name" value="AMP-binding_C"/>
    <property type="match status" value="1"/>
</dbReference>
<reference evidence="6 7" key="1">
    <citation type="journal article" date="2019" name="Nat. Microbiol.">
        <title>Mediterranean grassland soil C-N compound turnover is dependent on rainfall and depth, and is mediated by genomically divergent microorganisms.</title>
        <authorList>
            <person name="Diamond S."/>
            <person name="Andeer P.F."/>
            <person name="Li Z."/>
            <person name="Crits-Christoph A."/>
            <person name="Burstein D."/>
            <person name="Anantharaman K."/>
            <person name="Lane K.R."/>
            <person name="Thomas B.C."/>
            <person name="Pan C."/>
            <person name="Northen T.R."/>
            <person name="Banfield J.F."/>
        </authorList>
    </citation>
    <scope>NUCLEOTIDE SEQUENCE [LARGE SCALE GENOMIC DNA]</scope>
    <source>
        <strain evidence="6">WS_1</strain>
    </source>
</reference>
<evidence type="ECO:0000313" key="7">
    <source>
        <dbReference type="Proteomes" id="UP000316292"/>
    </source>
</evidence>
<sequence length="503" mass="54769">MSAGTTDDTSAGTTDATSAGTTWDPVAFWARTQPDRLALRIGEERWTYGRLEEAVSRAAVSLYEQGLVSGEHVSLEFGAEQGLHFAATFHALHRAELLPVPIGQRLSEPERVALRTRAQADFALTSSPEPSALPAPKTSTAKPPLFTRRLDAPAAILFTSGTEASPRAVVLTHGNFLWSAVASARNLGVRAEDLWLLTLPLHHVGGLSILTRSAYYGTGVLIHERFDPVAVNEAIDREGVTLVSLVPPMLERMLEARGSRPYPGSLRAALLGGGFAPPALLRRAADLGMRALPTYGMTETASQVTTVSPREWPDGLETAGKPLPFVEVEVRGPEGPVLAPDEEGEIYVRGPVVAQAYFDDEEANRTSFDRRWFRTGDYGAWDESGRLRVLDRRVDRIVVGGENVSPGEVEEVLRGHPAIADACVVSFPAGSWGQGVAAALVPRPGAEVTPEEFREYAGRRLASFKVPRWICFRETLPRSDAGKLLRREIRSWLAEQVTEKNRA</sequence>
<comment type="similarity">
    <text evidence="1">Belongs to the ATP-dependent AMP-binding enzyme family.</text>
</comment>
<evidence type="ECO:0000259" key="5">
    <source>
        <dbReference type="Pfam" id="PF13193"/>
    </source>
</evidence>
<evidence type="ECO:0000256" key="2">
    <source>
        <dbReference type="ARBA" id="ARBA00022598"/>
    </source>
</evidence>
<dbReference type="InterPro" id="IPR025110">
    <property type="entry name" value="AMP-bd_C"/>
</dbReference>
<dbReference type="PANTHER" id="PTHR43201">
    <property type="entry name" value="ACYL-COA SYNTHETASE"/>
    <property type="match status" value="1"/>
</dbReference>
<dbReference type="InterPro" id="IPR042099">
    <property type="entry name" value="ANL_N_sf"/>
</dbReference>
<evidence type="ECO:0000259" key="4">
    <source>
        <dbReference type="Pfam" id="PF00501"/>
    </source>
</evidence>
<dbReference type="SUPFAM" id="SSF56801">
    <property type="entry name" value="Acetyl-CoA synthetase-like"/>
    <property type="match status" value="1"/>
</dbReference>
<dbReference type="GO" id="GO:0031956">
    <property type="term" value="F:medium-chain fatty acid-CoA ligase activity"/>
    <property type="evidence" value="ECO:0007669"/>
    <property type="project" value="TreeGrafter"/>
</dbReference>
<evidence type="ECO:0000256" key="1">
    <source>
        <dbReference type="ARBA" id="ARBA00006432"/>
    </source>
</evidence>
<evidence type="ECO:0000256" key="3">
    <source>
        <dbReference type="SAM" id="MobiDB-lite"/>
    </source>
</evidence>
<comment type="caution">
    <text evidence="6">The sequence shown here is derived from an EMBL/GenBank/DDBJ whole genome shotgun (WGS) entry which is preliminary data.</text>
</comment>
<protein>
    <submittedName>
        <fullName evidence="6">2-succinylbenzoate-CoA ligase</fullName>
        <ecNumber evidence="6">6.2.1.26</ecNumber>
    </submittedName>
</protein>
<dbReference type="Proteomes" id="UP000316292">
    <property type="component" value="Unassembled WGS sequence"/>
</dbReference>
<dbReference type="InterPro" id="IPR045851">
    <property type="entry name" value="AMP-bd_C_sf"/>
</dbReference>
<evidence type="ECO:0000313" key="6">
    <source>
        <dbReference type="EMBL" id="TMQ50073.1"/>
    </source>
</evidence>
<dbReference type="Gene3D" id="3.40.50.12780">
    <property type="entry name" value="N-terminal domain of ligase-like"/>
    <property type="match status" value="1"/>
</dbReference>
<dbReference type="GO" id="GO:0006631">
    <property type="term" value="P:fatty acid metabolic process"/>
    <property type="evidence" value="ECO:0007669"/>
    <property type="project" value="TreeGrafter"/>
</dbReference>
<dbReference type="InterPro" id="IPR000873">
    <property type="entry name" value="AMP-dep_synth/lig_dom"/>
</dbReference>
<proteinExistence type="inferred from homology"/>
<feature type="domain" description="AMP-binding enzyme C-terminal" evidence="5">
    <location>
        <begin position="408"/>
        <end position="483"/>
    </location>
</feature>
<dbReference type="EMBL" id="VBOR01000043">
    <property type="protein sequence ID" value="TMQ50073.1"/>
    <property type="molecule type" value="Genomic_DNA"/>
</dbReference>
<name>A0A538SFC5_UNCEI</name>
<dbReference type="Gene3D" id="3.30.300.30">
    <property type="match status" value="1"/>
</dbReference>
<feature type="region of interest" description="Disordered" evidence="3">
    <location>
        <begin position="125"/>
        <end position="144"/>
    </location>
</feature>